<protein>
    <submittedName>
        <fullName evidence="1 2">Uncharacterized protein</fullName>
    </submittedName>
</protein>
<dbReference type="AlphaFoldDB" id="L1IVZ6"/>
<gene>
    <name evidence="1" type="ORF">GUITHDRAFT_154120</name>
</gene>
<reference evidence="3" key="2">
    <citation type="submission" date="2012-11" db="EMBL/GenBank/DDBJ databases">
        <authorList>
            <person name="Kuo A."/>
            <person name="Curtis B.A."/>
            <person name="Tanifuji G."/>
            <person name="Burki F."/>
            <person name="Gruber A."/>
            <person name="Irimia M."/>
            <person name="Maruyama S."/>
            <person name="Arias M.C."/>
            <person name="Ball S.G."/>
            <person name="Gile G.H."/>
            <person name="Hirakawa Y."/>
            <person name="Hopkins J.F."/>
            <person name="Rensing S.A."/>
            <person name="Schmutz J."/>
            <person name="Symeonidi A."/>
            <person name="Elias M."/>
            <person name="Eveleigh R.J."/>
            <person name="Herman E.K."/>
            <person name="Klute M.J."/>
            <person name="Nakayama T."/>
            <person name="Obornik M."/>
            <person name="Reyes-Prieto A."/>
            <person name="Armbrust E.V."/>
            <person name="Aves S.J."/>
            <person name="Beiko R.G."/>
            <person name="Coutinho P."/>
            <person name="Dacks J.B."/>
            <person name="Durnford D.G."/>
            <person name="Fast N.M."/>
            <person name="Green B.R."/>
            <person name="Grisdale C."/>
            <person name="Hempe F."/>
            <person name="Henrissat B."/>
            <person name="Hoppner M.P."/>
            <person name="Ishida K.-I."/>
            <person name="Kim E."/>
            <person name="Koreny L."/>
            <person name="Kroth P.G."/>
            <person name="Liu Y."/>
            <person name="Malik S.-B."/>
            <person name="Maier U.G."/>
            <person name="McRose D."/>
            <person name="Mock T."/>
            <person name="Neilson J.A."/>
            <person name="Onodera N.T."/>
            <person name="Poole A.M."/>
            <person name="Pritham E.J."/>
            <person name="Richards T.A."/>
            <person name="Rocap G."/>
            <person name="Roy S.W."/>
            <person name="Sarai C."/>
            <person name="Schaack S."/>
            <person name="Shirato S."/>
            <person name="Slamovits C.H."/>
            <person name="Spencer D.F."/>
            <person name="Suzuki S."/>
            <person name="Worden A.Z."/>
            <person name="Zauner S."/>
            <person name="Barry K."/>
            <person name="Bell C."/>
            <person name="Bharti A.K."/>
            <person name="Crow J.A."/>
            <person name="Grimwood J."/>
            <person name="Kramer R."/>
            <person name="Lindquist E."/>
            <person name="Lucas S."/>
            <person name="Salamov A."/>
            <person name="McFadden G.I."/>
            <person name="Lane C.E."/>
            <person name="Keeling P.J."/>
            <person name="Gray M.W."/>
            <person name="Grigoriev I.V."/>
            <person name="Archibald J.M."/>
        </authorList>
    </citation>
    <scope>NUCLEOTIDE SEQUENCE</scope>
    <source>
        <strain evidence="3">CCMP2712</strain>
    </source>
</reference>
<accession>L1IVZ6</accession>
<evidence type="ECO:0000313" key="3">
    <source>
        <dbReference type="Proteomes" id="UP000011087"/>
    </source>
</evidence>
<dbReference type="KEGG" id="gtt:GUITHDRAFT_154120"/>
<evidence type="ECO:0000313" key="2">
    <source>
        <dbReference type="EnsemblProtists" id="EKX40406"/>
    </source>
</evidence>
<organism evidence="1">
    <name type="scientific">Guillardia theta (strain CCMP2712)</name>
    <name type="common">Cryptophyte</name>
    <dbReference type="NCBI Taxonomy" id="905079"/>
    <lineage>
        <taxon>Eukaryota</taxon>
        <taxon>Cryptophyceae</taxon>
        <taxon>Pyrenomonadales</taxon>
        <taxon>Geminigeraceae</taxon>
        <taxon>Guillardia</taxon>
    </lineage>
</organism>
<dbReference type="GeneID" id="19046971"/>
<name>L1IVZ6_GUITC</name>
<evidence type="ECO:0000313" key="1">
    <source>
        <dbReference type="EMBL" id="EKX40406.1"/>
    </source>
</evidence>
<reference evidence="1 3" key="1">
    <citation type="journal article" date="2012" name="Nature">
        <title>Algal genomes reveal evolutionary mosaicism and the fate of nucleomorphs.</title>
        <authorList>
            <consortium name="DOE Joint Genome Institute"/>
            <person name="Curtis B.A."/>
            <person name="Tanifuji G."/>
            <person name="Burki F."/>
            <person name="Gruber A."/>
            <person name="Irimia M."/>
            <person name="Maruyama S."/>
            <person name="Arias M.C."/>
            <person name="Ball S.G."/>
            <person name="Gile G.H."/>
            <person name="Hirakawa Y."/>
            <person name="Hopkins J.F."/>
            <person name="Kuo A."/>
            <person name="Rensing S.A."/>
            <person name="Schmutz J."/>
            <person name="Symeonidi A."/>
            <person name="Elias M."/>
            <person name="Eveleigh R.J."/>
            <person name="Herman E.K."/>
            <person name="Klute M.J."/>
            <person name="Nakayama T."/>
            <person name="Obornik M."/>
            <person name="Reyes-Prieto A."/>
            <person name="Armbrust E.V."/>
            <person name="Aves S.J."/>
            <person name="Beiko R.G."/>
            <person name="Coutinho P."/>
            <person name="Dacks J.B."/>
            <person name="Durnford D.G."/>
            <person name="Fast N.M."/>
            <person name="Green B.R."/>
            <person name="Grisdale C.J."/>
            <person name="Hempel F."/>
            <person name="Henrissat B."/>
            <person name="Hoppner M.P."/>
            <person name="Ishida K."/>
            <person name="Kim E."/>
            <person name="Koreny L."/>
            <person name="Kroth P.G."/>
            <person name="Liu Y."/>
            <person name="Malik S.B."/>
            <person name="Maier U.G."/>
            <person name="McRose D."/>
            <person name="Mock T."/>
            <person name="Neilson J.A."/>
            <person name="Onodera N.T."/>
            <person name="Poole A.M."/>
            <person name="Pritham E.J."/>
            <person name="Richards T.A."/>
            <person name="Rocap G."/>
            <person name="Roy S.W."/>
            <person name="Sarai C."/>
            <person name="Schaack S."/>
            <person name="Shirato S."/>
            <person name="Slamovits C.H."/>
            <person name="Spencer D.F."/>
            <person name="Suzuki S."/>
            <person name="Worden A.Z."/>
            <person name="Zauner S."/>
            <person name="Barry K."/>
            <person name="Bell C."/>
            <person name="Bharti A.K."/>
            <person name="Crow J.A."/>
            <person name="Grimwood J."/>
            <person name="Kramer R."/>
            <person name="Lindquist E."/>
            <person name="Lucas S."/>
            <person name="Salamov A."/>
            <person name="McFadden G.I."/>
            <person name="Lane C.E."/>
            <person name="Keeling P.J."/>
            <person name="Gray M.W."/>
            <person name="Grigoriev I.V."/>
            <person name="Archibald J.M."/>
        </authorList>
    </citation>
    <scope>NUCLEOTIDE SEQUENCE</scope>
    <source>
        <strain evidence="1 3">CCMP2712</strain>
    </source>
</reference>
<dbReference type="Proteomes" id="UP000011087">
    <property type="component" value="Unassembled WGS sequence"/>
</dbReference>
<sequence length="117" mass="13554">MSAIESIYWDTPLDVDPACKQLFDDFYGYSPTMCPVSTSKNLITDFRIFEKKSLSPKCMLGGCDRSFTPNKLREERRRNHRNHQTCSGISKGIITSIGFEECKRKKYKHLREAHDSI</sequence>
<dbReference type="EnsemblProtists" id="EKX40406">
    <property type="protein sequence ID" value="EKX40406"/>
    <property type="gene ID" value="GUITHDRAFT_154120"/>
</dbReference>
<reference evidence="2" key="3">
    <citation type="submission" date="2015-06" db="UniProtKB">
        <authorList>
            <consortium name="EnsemblProtists"/>
        </authorList>
    </citation>
    <scope>IDENTIFICATION</scope>
</reference>
<dbReference type="EMBL" id="JH993031">
    <property type="protein sequence ID" value="EKX40406.1"/>
    <property type="molecule type" value="Genomic_DNA"/>
</dbReference>
<dbReference type="HOGENOM" id="CLU_2089445_0_0_1"/>
<dbReference type="PaxDb" id="55529-EKX40406"/>
<keyword evidence="3" id="KW-1185">Reference proteome</keyword>
<dbReference type="RefSeq" id="XP_005827386.1">
    <property type="nucleotide sequence ID" value="XM_005827329.1"/>
</dbReference>
<proteinExistence type="predicted"/>